<dbReference type="AlphaFoldDB" id="A0A4P7W0U2"/>
<feature type="transmembrane region" description="Helical" evidence="1">
    <location>
        <begin position="82"/>
        <end position="101"/>
    </location>
</feature>
<name>A0A4P7W0U2_9BACT</name>
<keyword evidence="1" id="KW-1133">Transmembrane helix</keyword>
<proteinExistence type="predicted"/>
<dbReference type="EMBL" id="CP039396">
    <property type="protein sequence ID" value="QCD40950.1"/>
    <property type="molecule type" value="Genomic_DNA"/>
</dbReference>
<sequence length="174" mass="19444">MKQHEITLPELLELIERFYDCSLSDEEERQLRLTISSTTYSHPSIDEAKALMGFRRPDASTRTTAIPTRQTDRHSNRPNIRITLSIAAALALLLTLGINIADRPIPNSGSDGKCIAYANGKCITDESDVIRLLTEDLREFDDAVDDSDRSFADELGDIAPIIETYESPIDFSDI</sequence>
<accession>A0A4P7W0U2</accession>
<keyword evidence="1" id="KW-0812">Transmembrane</keyword>
<keyword evidence="3" id="KW-1185">Reference proteome</keyword>
<gene>
    <name evidence="2" type="ORF">E7747_00695</name>
</gene>
<evidence type="ECO:0000313" key="3">
    <source>
        <dbReference type="Proteomes" id="UP000297149"/>
    </source>
</evidence>
<dbReference type="RefSeq" id="WP_136413443.1">
    <property type="nucleotide sequence ID" value="NZ_CP039396.1"/>
</dbReference>
<evidence type="ECO:0000313" key="2">
    <source>
        <dbReference type="EMBL" id="QCD40950.1"/>
    </source>
</evidence>
<dbReference type="Proteomes" id="UP000297149">
    <property type="component" value="Chromosome"/>
</dbReference>
<evidence type="ECO:0000256" key="1">
    <source>
        <dbReference type="SAM" id="Phobius"/>
    </source>
</evidence>
<organism evidence="2 3">
    <name type="scientific">Duncaniella dubosii</name>
    <dbReference type="NCBI Taxonomy" id="2518971"/>
    <lineage>
        <taxon>Bacteria</taxon>
        <taxon>Pseudomonadati</taxon>
        <taxon>Bacteroidota</taxon>
        <taxon>Bacteroidia</taxon>
        <taxon>Bacteroidales</taxon>
        <taxon>Muribaculaceae</taxon>
        <taxon>Duncaniella</taxon>
    </lineage>
</organism>
<protein>
    <submittedName>
        <fullName evidence="2">Uncharacterized protein</fullName>
    </submittedName>
</protein>
<keyword evidence="1" id="KW-0472">Membrane</keyword>
<dbReference type="KEGG" id="ddb:E7747_00695"/>
<reference evidence="3" key="1">
    <citation type="submission" date="2019-02" db="EMBL/GenBank/DDBJ databases">
        <title>Isolation and identification of novel species under the genus Muribaculum.</title>
        <authorList>
            <person name="Miyake S."/>
            <person name="Ding Y."/>
            <person name="Low A."/>
            <person name="Soh M."/>
            <person name="Seedorf H."/>
        </authorList>
    </citation>
    <scope>NUCLEOTIDE SEQUENCE [LARGE SCALE GENOMIC DNA]</scope>
    <source>
        <strain evidence="3">H5</strain>
    </source>
</reference>